<sequence>MMDWLPLELFPTGGLASSVVTTVWIGVIVVVFLNLRFGTTLSGLVVPGYIVPLLLVRPGSAVVIIIESIVTYLLTRALADRLLVRFGLGELFGRDRFFILILVSVLVRVVFDAYLLVALDDYLLQRGVEYEFRSSLHSFGLIIIALSANQFWNSGLKRGLSTLLVHLAITYAIISYILIPLTNFNISTLGYMYEDVASNILASPKAYIILITAAFLSSRLNLRYGWDFNGILIPSLLALQWYNPIKILTTFVEAFVILFFAIWLLKLPLIRNRNIEGARQLLMFFNIGFAYKLILGYIIITWFPEQKITDLYGFGYLLATLLAIKMYQKNIAIKLTRTTVQTSLVAAVVASLIGFSLTLYNPVTDVPTVTSTQSNTITVTQRSLSAVVEESRRANFSSESMKRGVTISPITLDQFRQTLLAIDTLGPSPSTAQLNQIAGLANDFGYEAIWTESRYLVLRDNQPERGWGFFVFDLSQSTELALEFPTVMDESLTALVMVPLFERLNAKYLAVASARANRARDGSDQLLLNSQTLFQVFHQTLALNNTIQVREYSPSLARQLLGQRASADALDVDASETKMWVKDRPPADLSLATLEQLTSGYQIIWDTPDFQNRQREVSRYGFAELFLTQSAVLSILTNAAVSDDIQTVANEQQIAGYLLSFLQENKRLLAAKNSQDYVVPQQSELLYFDQTVLKPLFMVIDQYDAGEWMSRARPLINQIAQSAAQLGYQIILYKHISSGSEYFILREQVDAETNKLRHWGTFVFKLGATTPYVIEAPSPLFETGSFEFAGTLFQQMEASALLVSGAHPMANTDGSARVVARSNPMSLFNLIHQAALRHHADEGVTAVQVRGYSADDEDEADHVRLSFYELNKPFAAQHPGFVQLRYYLQSLLAGAGIAAADELIETAPPSYTAQARFTKFIPSAHYAEIWLPRGIRESFRTLASDSVLYQQMLALGIPVRNYDVKLALTQQSFAAISPSRLQIVKRLLNQFEQSQNIQLLATLQHRFPELELELWQDDESLQSYFVLSNAEDEIIAVKNLAPLSDTTLELAADNMQIQAMVHEFVRTRLQWLHREASE</sequence>
<feature type="transmembrane region" description="Helical" evidence="1">
    <location>
        <begin position="136"/>
        <end position="152"/>
    </location>
</feature>
<feature type="transmembrane region" description="Helical" evidence="1">
    <location>
        <begin position="159"/>
        <end position="179"/>
    </location>
</feature>
<evidence type="ECO:0000313" key="3">
    <source>
        <dbReference type="Proteomes" id="UP000287198"/>
    </source>
</evidence>
<feature type="transmembrane region" description="Helical" evidence="1">
    <location>
        <begin position="12"/>
        <end position="35"/>
    </location>
</feature>
<dbReference type="AlphaFoldDB" id="A0A432XTA8"/>
<feature type="transmembrane region" description="Helical" evidence="1">
    <location>
        <begin position="55"/>
        <end position="75"/>
    </location>
</feature>
<proteinExistence type="predicted"/>
<keyword evidence="3" id="KW-1185">Reference proteome</keyword>
<keyword evidence="1" id="KW-0472">Membrane</keyword>
<dbReference type="Proteomes" id="UP000287198">
    <property type="component" value="Unassembled WGS sequence"/>
</dbReference>
<evidence type="ECO:0000256" key="1">
    <source>
        <dbReference type="SAM" id="Phobius"/>
    </source>
</evidence>
<accession>A0A432XTA8</accession>
<protein>
    <recommendedName>
        <fullName evidence="4">Capsule biosynthesis CapC</fullName>
    </recommendedName>
</protein>
<evidence type="ECO:0008006" key="4">
    <source>
        <dbReference type="Google" id="ProtNLM"/>
    </source>
</evidence>
<dbReference type="GO" id="GO:0045227">
    <property type="term" value="P:capsule polysaccharide biosynthetic process"/>
    <property type="evidence" value="ECO:0007669"/>
    <property type="project" value="InterPro"/>
</dbReference>
<gene>
    <name evidence="2" type="ORF">CWI69_09930</name>
</gene>
<dbReference type="GO" id="GO:0016020">
    <property type="term" value="C:membrane"/>
    <property type="evidence" value="ECO:0007669"/>
    <property type="project" value="InterPro"/>
</dbReference>
<dbReference type="RefSeq" id="WP_126764053.1">
    <property type="nucleotide sequence ID" value="NZ_JBHLTZ010000010.1"/>
</dbReference>
<feature type="transmembrane region" description="Helical" evidence="1">
    <location>
        <begin position="199"/>
        <end position="217"/>
    </location>
</feature>
<dbReference type="Pfam" id="PF14102">
    <property type="entry name" value="Caps_synth_CapC"/>
    <property type="match status" value="2"/>
</dbReference>
<name>A0A432XTA8_9GAMM</name>
<feature type="transmembrane region" description="Helical" evidence="1">
    <location>
        <begin position="281"/>
        <end position="303"/>
    </location>
</feature>
<dbReference type="EMBL" id="PIPW01000003">
    <property type="protein sequence ID" value="RUO51950.1"/>
    <property type="molecule type" value="Genomic_DNA"/>
</dbReference>
<dbReference type="OrthoDB" id="5630352at2"/>
<keyword evidence="1" id="KW-0812">Transmembrane</keyword>
<reference evidence="3" key="1">
    <citation type="journal article" date="2018" name="Front. Microbiol.">
        <title>Genome-Based Analysis Reveals the Taxonomy and Diversity of the Family Idiomarinaceae.</title>
        <authorList>
            <person name="Liu Y."/>
            <person name="Lai Q."/>
            <person name="Shao Z."/>
        </authorList>
    </citation>
    <scope>NUCLEOTIDE SEQUENCE [LARGE SCALE GENOMIC DNA]</scope>
    <source>
        <strain evidence="3">BH195</strain>
    </source>
</reference>
<organism evidence="2 3">
    <name type="scientific">Pseudidiomarina halophila</name>
    <dbReference type="NCBI Taxonomy" id="1449799"/>
    <lineage>
        <taxon>Bacteria</taxon>
        <taxon>Pseudomonadati</taxon>
        <taxon>Pseudomonadota</taxon>
        <taxon>Gammaproteobacteria</taxon>
        <taxon>Alteromonadales</taxon>
        <taxon>Idiomarinaceae</taxon>
        <taxon>Pseudidiomarina</taxon>
    </lineage>
</organism>
<evidence type="ECO:0000313" key="2">
    <source>
        <dbReference type="EMBL" id="RUO51950.1"/>
    </source>
</evidence>
<feature type="transmembrane region" description="Helical" evidence="1">
    <location>
        <begin position="248"/>
        <end position="269"/>
    </location>
</feature>
<feature type="transmembrane region" description="Helical" evidence="1">
    <location>
        <begin position="96"/>
        <end position="116"/>
    </location>
</feature>
<dbReference type="InterPro" id="IPR008338">
    <property type="entry name" value="Capsule_biosynth_CapC"/>
</dbReference>
<feature type="transmembrane region" description="Helical" evidence="1">
    <location>
        <begin position="339"/>
        <end position="360"/>
    </location>
</feature>
<keyword evidence="1" id="KW-1133">Transmembrane helix</keyword>
<feature type="transmembrane region" description="Helical" evidence="1">
    <location>
        <begin position="309"/>
        <end position="327"/>
    </location>
</feature>
<comment type="caution">
    <text evidence="2">The sequence shown here is derived from an EMBL/GenBank/DDBJ whole genome shotgun (WGS) entry which is preliminary data.</text>
</comment>